<gene>
    <name evidence="1" type="ORF">NCTC13443_01648</name>
</gene>
<organism evidence="1 2">
    <name type="scientific">Klebsiella pneumoniae</name>
    <dbReference type="NCBI Taxonomy" id="573"/>
    <lineage>
        <taxon>Bacteria</taxon>
        <taxon>Pseudomonadati</taxon>
        <taxon>Pseudomonadota</taxon>
        <taxon>Gammaproteobacteria</taxon>
        <taxon>Enterobacterales</taxon>
        <taxon>Enterobacteriaceae</taxon>
        <taxon>Klebsiella/Raoultella group</taxon>
        <taxon>Klebsiella</taxon>
        <taxon>Klebsiella pneumoniae complex</taxon>
    </lineage>
</organism>
<proteinExistence type="predicted"/>
<dbReference type="Proteomes" id="UP000255518">
    <property type="component" value="Unassembled WGS sequence"/>
</dbReference>
<evidence type="ECO:0000313" key="1">
    <source>
        <dbReference type="EMBL" id="STT01334.1"/>
    </source>
</evidence>
<name>A0A377UUL8_KLEPN</name>
<evidence type="ECO:0000313" key="2">
    <source>
        <dbReference type="Proteomes" id="UP000255518"/>
    </source>
</evidence>
<accession>A0A377UUL8</accession>
<dbReference type="EMBL" id="UGKT01000001">
    <property type="protein sequence ID" value="STT01334.1"/>
    <property type="molecule type" value="Genomic_DNA"/>
</dbReference>
<sequence length="87" mass="9681">MKNTQQTFDIPFDYGFVCLGMRAKPDGSRRDRALANANNVKIMNIGDSVMARRIIDGVREGRNVLDALEDMGALGSSEAQRIPFLTY</sequence>
<protein>
    <submittedName>
        <fullName evidence="1">2,4-dienoyl-CoA reductase</fullName>
    </submittedName>
</protein>
<dbReference type="AlphaFoldDB" id="A0A377UUL8"/>
<reference evidence="1 2" key="1">
    <citation type="submission" date="2018-06" db="EMBL/GenBank/DDBJ databases">
        <authorList>
            <consortium name="Pathogen Informatics"/>
            <person name="Doyle S."/>
        </authorList>
    </citation>
    <scope>NUCLEOTIDE SEQUENCE [LARGE SCALE GENOMIC DNA]</scope>
    <source>
        <strain evidence="1 2">NCTC13443</strain>
    </source>
</reference>